<dbReference type="InterPro" id="IPR019533">
    <property type="entry name" value="Peptidase_S26"/>
</dbReference>
<dbReference type="GO" id="GO:0009003">
    <property type="term" value="F:signal peptidase activity"/>
    <property type="evidence" value="ECO:0007669"/>
    <property type="project" value="UniProtKB-EC"/>
</dbReference>
<dbReference type="PROSITE" id="PS00761">
    <property type="entry name" value="SPASE_I_3"/>
    <property type="match status" value="1"/>
</dbReference>
<feature type="domain" description="Peptidase S26" evidence="7">
    <location>
        <begin position="401"/>
        <end position="450"/>
    </location>
</feature>
<dbReference type="CDD" id="cd06530">
    <property type="entry name" value="S26_SPase_I"/>
    <property type="match status" value="2"/>
</dbReference>
<comment type="similarity">
    <text evidence="2 6">Belongs to the peptidase S26 family.</text>
</comment>
<dbReference type="Proteomes" id="UP001153642">
    <property type="component" value="Unassembled WGS sequence"/>
</dbReference>
<protein>
    <recommendedName>
        <fullName evidence="4 6">Signal peptidase I</fullName>
        <ecNumber evidence="3 6">3.4.21.89</ecNumber>
    </recommendedName>
</protein>
<comment type="caution">
    <text evidence="8">The sequence shown here is derived from an EMBL/GenBank/DDBJ whole genome shotgun (WGS) entry which is preliminary data.</text>
</comment>
<keyword evidence="9" id="KW-1185">Reference proteome</keyword>
<comment type="catalytic activity">
    <reaction evidence="1 6">
        <text>Cleavage of hydrophobic, N-terminal signal or leader sequences from secreted and periplasmic proteins.</text>
        <dbReference type="EC" id="3.4.21.89"/>
    </reaction>
</comment>
<dbReference type="RefSeq" id="WP_277899214.1">
    <property type="nucleotide sequence ID" value="NZ_JAPMUA010000002.1"/>
</dbReference>
<dbReference type="Pfam" id="PF10502">
    <property type="entry name" value="Peptidase_S26"/>
    <property type="match status" value="2"/>
</dbReference>
<feature type="domain" description="Peptidase S26" evidence="7">
    <location>
        <begin position="98"/>
        <end position="265"/>
    </location>
</feature>
<evidence type="ECO:0000313" key="8">
    <source>
        <dbReference type="EMBL" id="MDG3585521.1"/>
    </source>
</evidence>
<keyword evidence="5 6" id="KW-0378">Hydrolase</keyword>
<dbReference type="Gene3D" id="2.10.109.10">
    <property type="entry name" value="Umud Fragment, subunit A"/>
    <property type="match status" value="2"/>
</dbReference>
<evidence type="ECO:0000256" key="6">
    <source>
        <dbReference type="RuleBase" id="RU362042"/>
    </source>
</evidence>
<name>A0ABT6FQJ4_9FLAO</name>
<gene>
    <name evidence="8" type="primary">lepB</name>
    <name evidence="8" type="ORF">OSR52_06535</name>
</gene>
<dbReference type="InterPro" id="IPR019758">
    <property type="entry name" value="Pept_S26A_signal_pept_1_CS"/>
</dbReference>
<dbReference type="PANTHER" id="PTHR43390:SF1">
    <property type="entry name" value="CHLOROPLAST PROCESSING PEPTIDASE"/>
    <property type="match status" value="1"/>
</dbReference>
<evidence type="ECO:0000256" key="1">
    <source>
        <dbReference type="ARBA" id="ARBA00000677"/>
    </source>
</evidence>
<comment type="subcellular location">
    <subcellularLocation>
        <location evidence="6">Membrane</location>
        <topology evidence="6">Single-pass type II membrane protein</topology>
    </subcellularLocation>
</comment>
<evidence type="ECO:0000313" key="9">
    <source>
        <dbReference type="Proteomes" id="UP001153642"/>
    </source>
</evidence>
<keyword evidence="6" id="KW-0812">Transmembrane</keyword>
<dbReference type="InterPro" id="IPR043739">
    <property type="entry name" value="DUF5684"/>
</dbReference>
<evidence type="ECO:0000256" key="5">
    <source>
        <dbReference type="ARBA" id="ARBA00022801"/>
    </source>
</evidence>
<dbReference type="NCBIfam" id="TIGR02227">
    <property type="entry name" value="sigpep_I_bact"/>
    <property type="match status" value="2"/>
</dbReference>
<dbReference type="PANTHER" id="PTHR43390">
    <property type="entry name" value="SIGNAL PEPTIDASE I"/>
    <property type="match status" value="1"/>
</dbReference>
<dbReference type="InterPro" id="IPR036286">
    <property type="entry name" value="LexA/Signal_pep-like_sf"/>
</dbReference>
<dbReference type="EC" id="3.4.21.89" evidence="3 6"/>
<sequence>MAGRKSWEAATPIYNAVILMKIINRPTWWVILLFVPIVNLIMFLVIWVETIRSYGKNTLLDTFLVVCSLGLYVAYLNYFSMDLSYINKRSLKPKTSIGEWISSMLFAIVVATIVHTYLVQPYVIPSSSLEKTLLVGDFLFVSKINYGARIPLTTIAFPMVHDTIPVINCKSYLFNDAISKKETSWFNKFQLPYLRLPGFQRIKRNDLVVFNQPADTLLDMSNFHPNRNYYKPIDKKTNLIKRCVGLPGDTLSIINGYVFINNKKSILPKNARLQFAYFVETKGGKLTPKYMYERFGVTDWFGEIKPSLYYFKSLTNKAVKKLLKNPNVVAANRDMVQMETIVQKVFPYSGAYKNTVNQFEAVYIPKAGRTIQLNKGILPLYKRVIEEYEHNELKLKGNQIFINGKEAKTYTFKQDYYWMMGDNRDNSIDSRFWGFVPFDHIIGKPVLIWFSWNKNEKGIIKKIRWKRLLTSVEGSSKSYFIYFAILTLAYLGYTAFRRNRK</sequence>
<keyword evidence="6" id="KW-0472">Membrane</keyword>
<feature type="transmembrane region" description="Helical" evidence="6">
    <location>
        <begin position="28"/>
        <end position="48"/>
    </location>
</feature>
<dbReference type="EMBL" id="JAPMUA010000002">
    <property type="protein sequence ID" value="MDG3585521.1"/>
    <property type="molecule type" value="Genomic_DNA"/>
</dbReference>
<feature type="transmembrane region" description="Helical" evidence="6">
    <location>
        <begin position="60"/>
        <end position="79"/>
    </location>
</feature>
<dbReference type="InterPro" id="IPR000223">
    <property type="entry name" value="Pept_S26A_signal_pept_1"/>
</dbReference>
<dbReference type="Pfam" id="PF18936">
    <property type="entry name" value="DUF5684"/>
    <property type="match status" value="1"/>
</dbReference>
<feature type="transmembrane region" description="Helical" evidence="6">
    <location>
        <begin position="100"/>
        <end position="118"/>
    </location>
</feature>
<dbReference type="PRINTS" id="PR00727">
    <property type="entry name" value="LEADERPTASE"/>
</dbReference>
<proteinExistence type="inferred from homology"/>
<evidence type="ECO:0000256" key="2">
    <source>
        <dbReference type="ARBA" id="ARBA00009370"/>
    </source>
</evidence>
<keyword evidence="6" id="KW-0645">Protease</keyword>
<organism evidence="8 9">
    <name type="scientific">Galbibacter pacificus</name>
    <dbReference type="NCBI Taxonomy" id="2996052"/>
    <lineage>
        <taxon>Bacteria</taxon>
        <taxon>Pseudomonadati</taxon>
        <taxon>Bacteroidota</taxon>
        <taxon>Flavobacteriia</taxon>
        <taxon>Flavobacteriales</taxon>
        <taxon>Flavobacteriaceae</taxon>
        <taxon>Galbibacter</taxon>
    </lineage>
</organism>
<keyword evidence="6" id="KW-1133">Transmembrane helix</keyword>
<evidence type="ECO:0000256" key="4">
    <source>
        <dbReference type="ARBA" id="ARBA00019232"/>
    </source>
</evidence>
<feature type="transmembrane region" description="Helical" evidence="6">
    <location>
        <begin position="479"/>
        <end position="496"/>
    </location>
</feature>
<accession>A0ABT6FQJ4</accession>
<evidence type="ECO:0000259" key="7">
    <source>
        <dbReference type="Pfam" id="PF10502"/>
    </source>
</evidence>
<evidence type="ECO:0000256" key="3">
    <source>
        <dbReference type="ARBA" id="ARBA00013208"/>
    </source>
</evidence>
<reference evidence="8" key="1">
    <citation type="submission" date="2022-11" db="EMBL/GenBank/DDBJ databases">
        <title>High-quality draft genome sequence of Galbibacter sp. strain CMA-7.</title>
        <authorList>
            <person name="Wei L."/>
            <person name="Dong C."/>
            <person name="Shao Z."/>
        </authorList>
    </citation>
    <scope>NUCLEOTIDE SEQUENCE</scope>
    <source>
        <strain evidence="8">CMA-7</strain>
    </source>
</reference>
<comment type="caution">
    <text evidence="6">Lacks conserved residue(s) required for the propagation of feature annotation.</text>
</comment>
<dbReference type="SUPFAM" id="SSF51306">
    <property type="entry name" value="LexA/Signal peptidase"/>
    <property type="match status" value="1"/>
</dbReference>